<accession>A0AC61SDB7</accession>
<evidence type="ECO:0000313" key="1">
    <source>
        <dbReference type="EMBL" id="TKY92379.1"/>
    </source>
</evidence>
<sequence length="64" mass="7532">MPCGLSDDELFILSILYKRRNLKSNSGHHCKNLERSYQKKYSLNFDDAIQNLLNKGYIAQIRKK</sequence>
<evidence type="ECO:0000313" key="2">
    <source>
        <dbReference type="Proteomes" id="UP000315423"/>
    </source>
</evidence>
<reference evidence="1" key="1">
    <citation type="submission" date="2018-09" db="EMBL/GenBank/DDBJ databases">
        <title>A genomic encyclopedia of anaerobic methanotrophic archaea.</title>
        <authorList>
            <person name="Skennerton C.T."/>
            <person name="Chadwick G.L."/>
            <person name="Laso-Perez R."/>
            <person name="Leu A.O."/>
            <person name="Speth D.R."/>
            <person name="Yu H."/>
            <person name="Morgan-Lang C."/>
            <person name="Hatzenpichler R."/>
            <person name="Goudeau D."/>
            <person name="Malmstrom R."/>
            <person name="Woyke T."/>
            <person name="Hallam S."/>
            <person name="Tyson G.W."/>
            <person name="Wegener G."/>
            <person name="Boetius A."/>
            <person name="Orphan V.J."/>
        </authorList>
    </citation>
    <scope>NUCLEOTIDE SEQUENCE</scope>
    <source>
        <strain evidence="1">CONS3730D10UFb2</strain>
    </source>
</reference>
<protein>
    <submittedName>
        <fullName evidence="1">Uncharacterized protein</fullName>
    </submittedName>
</protein>
<comment type="caution">
    <text evidence="1">The sequence shown here is derived from an EMBL/GenBank/DDBJ whole genome shotgun (WGS) entry which is preliminary data.</text>
</comment>
<organism evidence="1 2">
    <name type="scientific">Candidatus Methanomarinus sp</name>
    <dbReference type="NCBI Taxonomy" id="3386244"/>
    <lineage>
        <taxon>Archaea</taxon>
        <taxon>Methanobacteriati</taxon>
        <taxon>Methanobacteriota</taxon>
        <taxon>Stenosarchaea group</taxon>
        <taxon>Methanomicrobia</taxon>
        <taxon>Methanosarcinales</taxon>
        <taxon>ANME-2 cluster</taxon>
        <taxon>Candidatus Methanocomedenaceae</taxon>
        <taxon>Candidatus Methanomarinus</taxon>
    </lineage>
</organism>
<gene>
    <name evidence="1" type="ORF">C5S46_00940</name>
</gene>
<dbReference type="Proteomes" id="UP000315423">
    <property type="component" value="Unassembled WGS sequence"/>
</dbReference>
<dbReference type="EMBL" id="QYBA01000032">
    <property type="protein sequence ID" value="TKY92379.1"/>
    <property type="molecule type" value="Genomic_DNA"/>
</dbReference>
<name>A0AC61SDB7_9EURY</name>
<proteinExistence type="predicted"/>